<comment type="similarity">
    <text evidence="1">Belongs to the glycosyl hydrolase 16 family.</text>
</comment>
<proteinExistence type="inferred from homology"/>
<sequence>MKNLFFYTSFTLLGLFGCVSEENPGDTGAEMISIPTQGTTSPNTYPGMTLVWSDEFNGSTLDQGNWTHETGNGTNGWGNNELQFYRPQNTSLQNGHLVISAKKEAFGGRAYTSSRIITKGKQQFRYGRVDIRAVMPKGQGIWPALWMLGSNFDTVSWPACGEIDIMEMIGGNNRENTVHGTVHWEHDGKHAEFGGKYTLPSGTLADQFHVYSIVWDSTTIRWLIDNKQYHVIDTTPAQLDEFRRSFFFIFNIAVGGNWPGSPDGTTTFPQHLIVDYVRIFQNN</sequence>
<dbReference type="AlphaFoldDB" id="A0A326S1M1"/>
<dbReference type="InterPro" id="IPR050546">
    <property type="entry name" value="Glycosyl_Hydrlase_16"/>
</dbReference>
<comment type="caution">
    <text evidence="3">The sequence shown here is derived from an EMBL/GenBank/DDBJ whole genome shotgun (WGS) entry which is preliminary data.</text>
</comment>
<gene>
    <name evidence="3" type="ORF">CLV31_106173</name>
</gene>
<protein>
    <submittedName>
        <fullName evidence="3">Glycosyl hydrolase family 16</fullName>
    </submittedName>
</protein>
<evidence type="ECO:0000259" key="2">
    <source>
        <dbReference type="PROSITE" id="PS51762"/>
    </source>
</evidence>
<organism evidence="3 4">
    <name type="scientific">Algoriphagus aquaeductus</name>
    <dbReference type="NCBI Taxonomy" id="475299"/>
    <lineage>
        <taxon>Bacteria</taxon>
        <taxon>Pseudomonadati</taxon>
        <taxon>Bacteroidota</taxon>
        <taxon>Cytophagia</taxon>
        <taxon>Cytophagales</taxon>
        <taxon>Cyclobacteriaceae</taxon>
        <taxon>Algoriphagus</taxon>
    </lineage>
</organism>
<accession>A0A326S1M1</accession>
<dbReference type="Gene3D" id="2.60.120.200">
    <property type="match status" value="1"/>
</dbReference>
<dbReference type="InterPro" id="IPR013320">
    <property type="entry name" value="ConA-like_dom_sf"/>
</dbReference>
<evidence type="ECO:0000313" key="3">
    <source>
        <dbReference type="EMBL" id="PZV83556.1"/>
    </source>
</evidence>
<dbReference type="GO" id="GO:0005975">
    <property type="term" value="P:carbohydrate metabolic process"/>
    <property type="evidence" value="ECO:0007669"/>
    <property type="project" value="InterPro"/>
</dbReference>
<dbReference type="InterPro" id="IPR000757">
    <property type="entry name" value="Beta-glucanase-like"/>
</dbReference>
<name>A0A326S1M1_9BACT</name>
<keyword evidence="4" id="KW-1185">Reference proteome</keyword>
<dbReference type="CDD" id="cd08023">
    <property type="entry name" value="GH16_laminarinase_like"/>
    <property type="match status" value="1"/>
</dbReference>
<feature type="domain" description="GH16" evidence="2">
    <location>
        <begin position="34"/>
        <end position="283"/>
    </location>
</feature>
<evidence type="ECO:0000256" key="1">
    <source>
        <dbReference type="ARBA" id="ARBA00006865"/>
    </source>
</evidence>
<dbReference type="GO" id="GO:0004553">
    <property type="term" value="F:hydrolase activity, hydrolyzing O-glycosyl compounds"/>
    <property type="evidence" value="ECO:0007669"/>
    <property type="project" value="InterPro"/>
</dbReference>
<dbReference type="PROSITE" id="PS51762">
    <property type="entry name" value="GH16_2"/>
    <property type="match status" value="1"/>
</dbReference>
<dbReference type="RefSeq" id="WP_111392864.1">
    <property type="nucleotide sequence ID" value="NZ_QKTX01000006.1"/>
</dbReference>
<dbReference type="PROSITE" id="PS51257">
    <property type="entry name" value="PROKAR_LIPOPROTEIN"/>
    <property type="match status" value="1"/>
</dbReference>
<dbReference type="PANTHER" id="PTHR10963">
    <property type="entry name" value="GLYCOSYL HYDROLASE-RELATED"/>
    <property type="match status" value="1"/>
</dbReference>
<keyword evidence="3" id="KW-0378">Hydrolase</keyword>
<reference evidence="3 4" key="1">
    <citation type="submission" date="2018-06" db="EMBL/GenBank/DDBJ databases">
        <title>Genomic Encyclopedia of Archaeal and Bacterial Type Strains, Phase II (KMG-II): from individual species to whole genera.</title>
        <authorList>
            <person name="Goeker M."/>
        </authorList>
    </citation>
    <scope>NUCLEOTIDE SEQUENCE [LARGE SCALE GENOMIC DNA]</scope>
    <source>
        <strain evidence="3 4">T4</strain>
    </source>
</reference>
<dbReference type="OrthoDB" id="9776255at2"/>
<dbReference type="EMBL" id="QKTX01000006">
    <property type="protein sequence ID" value="PZV83556.1"/>
    <property type="molecule type" value="Genomic_DNA"/>
</dbReference>
<dbReference type="Proteomes" id="UP000248917">
    <property type="component" value="Unassembled WGS sequence"/>
</dbReference>
<dbReference type="Pfam" id="PF00722">
    <property type="entry name" value="Glyco_hydro_16"/>
    <property type="match status" value="1"/>
</dbReference>
<dbReference type="SUPFAM" id="SSF49899">
    <property type="entry name" value="Concanavalin A-like lectins/glucanases"/>
    <property type="match status" value="1"/>
</dbReference>
<dbReference type="PANTHER" id="PTHR10963:SF55">
    <property type="entry name" value="GLYCOSIDE HYDROLASE FAMILY 16 PROTEIN"/>
    <property type="match status" value="1"/>
</dbReference>
<evidence type="ECO:0000313" key="4">
    <source>
        <dbReference type="Proteomes" id="UP000248917"/>
    </source>
</evidence>